<dbReference type="GO" id="GO:0005829">
    <property type="term" value="C:cytosol"/>
    <property type="evidence" value="ECO:0007669"/>
    <property type="project" value="UniProtKB-ARBA"/>
</dbReference>
<dbReference type="Pfam" id="PF00653">
    <property type="entry name" value="BIR"/>
    <property type="match status" value="3"/>
</dbReference>
<dbReference type="GO" id="GO:0051726">
    <property type="term" value="P:regulation of cell cycle"/>
    <property type="evidence" value="ECO:0007669"/>
    <property type="project" value="TreeGrafter"/>
</dbReference>
<dbReference type="OrthoDB" id="774873at2759"/>
<name>E2BF81_HARSA</name>
<dbReference type="FunCoup" id="E2BF81">
    <property type="interactions" value="1937"/>
</dbReference>
<evidence type="ECO:0000256" key="7">
    <source>
        <dbReference type="SAM" id="Phobius"/>
    </source>
</evidence>
<dbReference type="PROSITE" id="PS01282">
    <property type="entry name" value="BIR_REPEAT_1"/>
    <property type="match status" value="2"/>
</dbReference>
<evidence type="ECO:0000256" key="2">
    <source>
        <dbReference type="ARBA" id="ARBA00022703"/>
    </source>
</evidence>
<dbReference type="GO" id="GO:0031625">
    <property type="term" value="F:ubiquitin protein ligase binding"/>
    <property type="evidence" value="ECO:0007669"/>
    <property type="project" value="UniProtKB-ARBA"/>
</dbReference>
<dbReference type="GO" id="GO:0048471">
    <property type="term" value="C:perinuclear region of cytoplasm"/>
    <property type="evidence" value="ECO:0007669"/>
    <property type="project" value="UniProtKB-ARBA"/>
</dbReference>
<dbReference type="GO" id="GO:0061630">
    <property type="term" value="F:ubiquitin protein ligase activity"/>
    <property type="evidence" value="ECO:0007669"/>
    <property type="project" value="TreeGrafter"/>
</dbReference>
<keyword evidence="10" id="KW-1185">Reference proteome</keyword>
<evidence type="ECO:0000256" key="3">
    <source>
        <dbReference type="ARBA" id="ARBA00022723"/>
    </source>
</evidence>
<dbReference type="FunFam" id="1.10.1170.10:FF:000002">
    <property type="entry name" value="Baculoviral IAP repeat containing 7"/>
    <property type="match status" value="1"/>
</dbReference>
<dbReference type="PROSITE" id="PS50089">
    <property type="entry name" value="ZF_RING_2"/>
    <property type="match status" value="1"/>
</dbReference>
<dbReference type="GO" id="GO:0005634">
    <property type="term" value="C:nucleus"/>
    <property type="evidence" value="ECO:0007669"/>
    <property type="project" value="TreeGrafter"/>
</dbReference>
<keyword evidence="5" id="KW-0862">Zinc</keyword>
<dbReference type="FunFam" id="3.30.40.10:FF:000184">
    <property type="entry name" value="Baculoviral IAP repeat containing 2"/>
    <property type="match status" value="1"/>
</dbReference>
<dbReference type="PROSITE" id="PS50143">
    <property type="entry name" value="BIR_REPEAT_2"/>
    <property type="match status" value="3"/>
</dbReference>
<evidence type="ECO:0000256" key="5">
    <source>
        <dbReference type="ARBA" id="ARBA00022833"/>
    </source>
</evidence>
<reference evidence="9 10" key="1">
    <citation type="journal article" date="2010" name="Science">
        <title>Genomic comparison of the ants Camponotus floridanus and Harpegnathos saltator.</title>
        <authorList>
            <person name="Bonasio R."/>
            <person name="Zhang G."/>
            <person name="Ye C."/>
            <person name="Mutti N.S."/>
            <person name="Fang X."/>
            <person name="Qin N."/>
            <person name="Donahue G."/>
            <person name="Yang P."/>
            <person name="Li Q."/>
            <person name="Li C."/>
            <person name="Zhang P."/>
            <person name="Huang Z."/>
            <person name="Berger S.L."/>
            <person name="Reinberg D."/>
            <person name="Wang J."/>
            <person name="Liebig J."/>
        </authorList>
    </citation>
    <scope>NUCLEOTIDE SEQUENCE [LARGE SCALE GENOMIC DNA]</scope>
    <source>
        <strain evidence="9 10">R22 G/1</strain>
    </source>
</reference>
<sequence>MNVEENRLKTFEEWPVNAAVDAPRIAKAGFYYTGHSLEVQCFLCGTTVSDWNYGDQAMARHRQAQPACPFVVNSADTCNVPLIPASASVSIESSVTSSLPVTRQSNVIKGNLGEVQETAVRSTNPLRDYGTTSQRLRSFVNWPISSVVSPEQLAKSGFYYLQFSDLVECIYCGGVLTKWEAGDDPDSEHRLHFPNCDFYMRYETEDEALELANVTLVSGATTGITELGIQVHTAPSNPKNTTYEERLRTFVGWPTDHKQTPEMLSAAGFYYTGTQDQVRCFHCDGGLRNWEPKDDVWSEHARWFPTCTFVNLVRGQEFVKHCIDSRPPLDPKSALEIGLSVDRVKRTLKRKMEECGVTYTNAEELIQDVLHDQTMEDYNSGASDSSFSELVVSTDRIVVQTTHNSTNTFNDDEKRNICSEMNNLDDKEKDCEVKGQENSGSKTEVFEDKEQKTDAVNKEDELEGKKNIKSNNITLQEENRRLKEARLCKICMDNDVAIVFLPCGHLATCIFCAPSLTFCPMCRIMIRASVRTFLS</sequence>
<dbReference type="FunFam" id="1.10.1170.10:FF:000003">
    <property type="entry name" value="E3 ubiquitin-protein ligase XIAP"/>
    <property type="match status" value="1"/>
</dbReference>
<dbReference type="PANTHER" id="PTHR10044">
    <property type="entry name" value="INHIBITOR OF APOPTOSIS"/>
    <property type="match status" value="1"/>
</dbReference>
<keyword evidence="3" id="KW-0479">Metal-binding</keyword>
<protein>
    <submittedName>
        <fullName evidence="9">Apoptosis 2 inhibitor</fullName>
    </submittedName>
</protein>
<evidence type="ECO:0000313" key="10">
    <source>
        <dbReference type="Proteomes" id="UP000008237"/>
    </source>
</evidence>
<dbReference type="OMA" id="WCKGVIA"/>
<dbReference type="Pfam" id="PF13920">
    <property type="entry name" value="zf-C3HC4_3"/>
    <property type="match status" value="1"/>
</dbReference>
<comment type="similarity">
    <text evidence="1">Belongs to the IAP family.</text>
</comment>
<accession>E2BF81</accession>
<keyword evidence="4 6" id="KW-0863">Zinc-finger</keyword>
<dbReference type="GO" id="GO:0031398">
    <property type="term" value="P:positive regulation of protein ubiquitination"/>
    <property type="evidence" value="ECO:0007669"/>
    <property type="project" value="TreeGrafter"/>
</dbReference>
<dbReference type="InterPro" id="IPR001370">
    <property type="entry name" value="BIR_rpt"/>
</dbReference>
<dbReference type="CDD" id="cd14321">
    <property type="entry name" value="UBA_IAPs"/>
    <property type="match status" value="1"/>
</dbReference>
<dbReference type="Gene3D" id="1.10.1170.10">
    <property type="entry name" value="Inhibitor Of Apoptosis Protein (2mihbC-IAP-1), Chain A"/>
    <property type="match status" value="3"/>
</dbReference>
<evidence type="ECO:0000259" key="8">
    <source>
        <dbReference type="PROSITE" id="PS50089"/>
    </source>
</evidence>
<keyword evidence="7" id="KW-0812">Transmembrane</keyword>
<keyword evidence="7" id="KW-1133">Transmembrane helix</keyword>
<evidence type="ECO:0000256" key="1">
    <source>
        <dbReference type="ARBA" id="ARBA00006672"/>
    </source>
</evidence>
<organism evidence="10">
    <name type="scientific">Harpegnathos saltator</name>
    <name type="common">Jerdon's jumping ant</name>
    <dbReference type="NCBI Taxonomy" id="610380"/>
    <lineage>
        <taxon>Eukaryota</taxon>
        <taxon>Metazoa</taxon>
        <taxon>Ecdysozoa</taxon>
        <taxon>Arthropoda</taxon>
        <taxon>Hexapoda</taxon>
        <taxon>Insecta</taxon>
        <taxon>Pterygota</taxon>
        <taxon>Neoptera</taxon>
        <taxon>Endopterygota</taxon>
        <taxon>Hymenoptera</taxon>
        <taxon>Apocrita</taxon>
        <taxon>Aculeata</taxon>
        <taxon>Formicoidea</taxon>
        <taxon>Formicidae</taxon>
        <taxon>Ponerinae</taxon>
        <taxon>Ponerini</taxon>
        <taxon>Harpegnathos</taxon>
    </lineage>
</organism>
<dbReference type="GO" id="GO:0008270">
    <property type="term" value="F:zinc ion binding"/>
    <property type="evidence" value="ECO:0007669"/>
    <property type="project" value="UniProtKB-KW"/>
</dbReference>
<dbReference type="InParanoid" id="E2BF81"/>
<evidence type="ECO:0000313" key="9">
    <source>
        <dbReference type="EMBL" id="EFN85667.1"/>
    </source>
</evidence>
<dbReference type="STRING" id="610380.E2BF81"/>
<evidence type="ECO:0000256" key="4">
    <source>
        <dbReference type="ARBA" id="ARBA00022771"/>
    </source>
</evidence>
<dbReference type="AlphaFoldDB" id="E2BF81"/>
<dbReference type="GO" id="GO:0043066">
    <property type="term" value="P:negative regulation of apoptotic process"/>
    <property type="evidence" value="ECO:0007669"/>
    <property type="project" value="TreeGrafter"/>
</dbReference>
<dbReference type="GO" id="GO:0089720">
    <property type="term" value="F:caspase binding"/>
    <property type="evidence" value="ECO:0007669"/>
    <property type="project" value="UniProtKB-ARBA"/>
</dbReference>
<dbReference type="GO" id="GO:0070936">
    <property type="term" value="P:protein K48-linked ubiquitination"/>
    <property type="evidence" value="ECO:0007669"/>
    <property type="project" value="UniProtKB-ARBA"/>
</dbReference>
<proteinExistence type="inferred from homology"/>
<dbReference type="GO" id="GO:0004869">
    <property type="term" value="F:cysteine-type endopeptidase inhibitor activity"/>
    <property type="evidence" value="ECO:0007669"/>
    <property type="project" value="UniProtKB-ARBA"/>
</dbReference>
<feature type="transmembrane region" description="Helical" evidence="7">
    <location>
        <begin position="496"/>
        <end position="519"/>
    </location>
</feature>
<dbReference type="GO" id="GO:0022416">
    <property type="term" value="P:chaeta development"/>
    <property type="evidence" value="ECO:0007669"/>
    <property type="project" value="UniProtKB-ARBA"/>
</dbReference>
<dbReference type="Gene3D" id="1.10.8.10">
    <property type="entry name" value="DNA helicase RuvA subunit, C-terminal domain"/>
    <property type="match status" value="1"/>
</dbReference>
<keyword evidence="2" id="KW-0053">Apoptosis</keyword>
<dbReference type="InterPro" id="IPR011029">
    <property type="entry name" value="DEATH-like_dom_sf"/>
</dbReference>
<dbReference type="SMART" id="SM00238">
    <property type="entry name" value="BIR"/>
    <property type="match status" value="3"/>
</dbReference>
<dbReference type="EMBL" id="GL447952">
    <property type="protein sequence ID" value="EFN85667.1"/>
    <property type="molecule type" value="Genomic_DNA"/>
</dbReference>
<dbReference type="InterPro" id="IPR050784">
    <property type="entry name" value="IAP"/>
</dbReference>
<dbReference type="SMART" id="SM00184">
    <property type="entry name" value="RING"/>
    <property type="match status" value="1"/>
</dbReference>
<gene>
    <name evidence="9" type="ORF">EAI_04447</name>
</gene>
<evidence type="ECO:0000256" key="6">
    <source>
        <dbReference type="PROSITE-ProRule" id="PRU00175"/>
    </source>
</evidence>
<keyword evidence="7" id="KW-0472">Membrane</keyword>
<dbReference type="GO" id="GO:0006915">
    <property type="term" value="P:apoptotic process"/>
    <property type="evidence" value="ECO:0007669"/>
    <property type="project" value="UniProtKB-KW"/>
</dbReference>
<dbReference type="SUPFAM" id="SSF57924">
    <property type="entry name" value="Inhibitor of apoptosis (IAP) repeat"/>
    <property type="match status" value="3"/>
</dbReference>
<dbReference type="CDD" id="cd16713">
    <property type="entry name" value="RING-HC_BIRC2_3_7"/>
    <property type="match status" value="1"/>
</dbReference>
<dbReference type="Proteomes" id="UP000008237">
    <property type="component" value="Unassembled WGS sequence"/>
</dbReference>
<dbReference type="InterPro" id="IPR001841">
    <property type="entry name" value="Znf_RING"/>
</dbReference>
<feature type="domain" description="RING-type" evidence="8">
    <location>
        <begin position="488"/>
        <end position="523"/>
    </location>
</feature>
<dbReference type="Gene3D" id="1.10.533.10">
    <property type="entry name" value="Death Domain, Fas"/>
    <property type="match status" value="1"/>
</dbReference>
<dbReference type="PANTHER" id="PTHR10044:SF139">
    <property type="entry name" value="DEATH-ASSOCIATED INHIBITOR OF APOPTOSIS 2"/>
    <property type="match status" value="1"/>
</dbReference>
<dbReference type="CDD" id="cd00022">
    <property type="entry name" value="BIR"/>
    <property type="match status" value="3"/>
</dbReference>
<dbReference type="GO" id="GO:0043027">
    <property type="term" value="F:cysteine-type endopeptidase inhibitor activity involved in apoptotic process"/>
    <property type="evidence" value="ECO:0007669"/>
    <property type="project" value="UniProtKB-ARBA"/>
</dbReference>